<dbReference type="Gene3D" id="1.10.1660.10">
    <property type="match status" value="1"/>
</dbReference>
<keyword evidence="3" id="KW-1185">Reference proteome</keyword>
<protein>
    <recommendedName>
        <fullName evidence="1">HTH merR-type domain-containing protein</fullName>
    </recommendedName>
</protein>
<dbReference type="RefSeq" id="WP_193156759.1">
    <property type="nucleotide sequence ID" value="NZ_AQGU01000029.1"/>
</dbReference>
<name>A0ABR9E3C8_9GAMM</name>
<evidence type="ECO:0000313" key="2">
    <source>
        <dbReference type="EMBL" id="MBE0361111.1"/>
    </source>
</evidence>
<gene>
    <name evidence="2" type="ORF">PALI_b0026</name>
</gene>
<dbReference type="EMBL" id="AQGU01000029">
    <property type="protein sequence ID" value="MBE0361111.1"/>
    <property type="molecule type" value="Genomic_DNA"/>
</dbReference>
<reference evidence="2 3" key="1">
    <citation type="submission" date="2015-06" db="EMBL/GenBank/DDBJ databases">
        <title>Genome sequence of Pseudoalteromonas aliena.</title>
        <authorList>
            <person name="Xie B.-B."/>
            <person name="Rong J.-C."/>
            <person name="Qin Q.-L."/>
            <person name="Zhang Y.-Z."/>
        </authorList>
    </citation>
    <scope>NUCLEOTIDE SEQUENCE [LARGE SCALE GENOMIC DNA]</scope>
    <source>
        <strain evidence="2 3">SW19</strain>
    </source>
</reference>
<dbReference type="SUPFAM" id="SSF46955">
    <property type="entry name" value="Putative DNA-binding domain"/>
    <property type="match status" value="1"/>
</dbReference>
<dbReference type="Proteomes" id="UP000648482">
    <property type="component" value="Unassembled WGS sequence"/>
</dbReference>
<organism evidence="2 3">
    <name type="scientific">Pseudoalteromonas aliena SW19</name>
    <dbReference type="NCBI Taxonomy" id="1314866"/>
    <lineage>
        <taxon>Bacteria</taxon>
        <taxon>Pseudomonadati</taxon>
        <taxon>Pseudomonadota</taxon>
        <taxon>Gammaproteobacteria</taxon>
        <taxon>Alteromonadales</taxon>
        <taxon>Pseudoalteromonadaceae</taxon>
        <taxon>Pseudoalteromonas</taxon>
    </lineage>
</organism>
<dbReference type="InterPro" id="IPR000551">
    <property type="entry name" value="MerR-type_HTH_dom"/>
</dbReference>
<comment type="caution">
    <text evidence="2">The sequence shown here is derived from an EMBL/GenBank/DDBJ whole genome shotgun (WGS) entry which is preliminary data.</text>
</comment>
<evidence type="ECO:0000313" key="3">
    <source>
        <dbReference type="Proteomes" id="UP000648482"/>
    </source>
</evidence>
<feature type="domain" description="HTH merR-type" evidence="1">
    <location>
        <begin position="1"/>
        <end position="50"/>
    </location>
</feature>
<sequence length="50" mass="5822">MFINQASKLSGATQRAIRLYEELGLMKVSRTGKYRIYNQDNINSLNMRVK</sequence>
<dbReference type="PROSITE" id="PS50937">
    <property type="entry name" value="HTH_MERR_2"/>
    <property type="match status" value="1"/>
</dbReference>
<proteinExistence type="predicted"/>
<accession>A0ABR9E3C8</accession>
<dbReference type="InterPro" id="IPR009061">
    <property type="entry name" value="DNA-bd_dom_put_sf"/>
</dbReference>
<dbReference type="Pfam" id="PF00376">
    <property type="entry name" value="MerR"/>
    <property type="match status" value="1"/>
</dbReference>
<evidence type="ECO:0000259" key="1">
    <source>
        <dbReference type="PROSITE" id="PS50937"/>
    </source>
</evidence>